<comment type="similarity">
    <text evidence="1">Belongs to the short-chain dehydrogenases/reductases (SDR) family.</text>
</comment>
<dbReference type="GO" id="GO:0050085">
    <property type="term" value="F:mannitol 2-dehydrogenase (NADP+) activity"/>
    <property type="evidence" value="ECO:0007669"/>
    <property type="project" value="UniProtKB-ARBA"/>
</dbReference>
<dbReference type="InterPro" id="IPR020904">
    <property type="entry name" value="Sc_DH/Rdtase_CS"/>
</dbReference>
<evidence type="ECO:0000256" key="3">
    <source>
        <dbReference type="ARBA" id="ARBA00023002"/>
    </source>
</evidence>
<sequence>MSGYSIYQKAPQAEPALPDNALDFFSLKGKVASVTGASGGIGYEVALALAQAGADVAMWYNTNPAITEQVGDLSKKYGVTIRAYQCVLTDSAAVERTVDQIVKDFGKIDVMVANHGVDWTYGSVLEHTEKVGRDTCDKQWENVVDVNLNSIYFVSRAVGRHFKKQGSGSLIMTASMSGHIVNIPQMQAPYNSTKAAVIHLAKSLSIEWSEFARVNSVSPGYIATAMTKRCPLEMRKMWSSLVPLGRLANPRELVGAYLYLSSDASSYTTGTDIRVDGGYCAF</sequence>
<protein>
    <submittedName>
        <fullName evidence="4">BN860_00738g1_1</fullName>
    </submittedName>
</protein>
<gene>
    <name evidence="4" type="ORF">BN860_00738g</name>
</gene>
<dbReference type="AlphaFoldDB" id="A0A8J2T3R4"/>
<dbReference type="Pfam" id="PF13561">
    <property type="entry name" value="adh_short_C2"/>
    <property type="match status" value="1"/>
</dbReference>
<dbReference type="GO" id="GO:0050664">
    <property type="term" value="F:oxidoreductase activity, acting on NAD(P)H, oxygen as acceptor"/>
    <property type="evidence" value="ECO:0007669"/>
    <property type="project" value="TreeGrafter"/>
</dbReference>
<dbReference type="FunFam" id="3.40.50.720:FF:000090">
    <property type="entry name" value="NADP-dependent mannitol dehydrogenase"/>
    <property type="match status" value="1"/>
</dbReference>
<evidence type="ECO:0000256" key="1">
    <source>
        <dbReference type="ARBA" id="ARBA00006484"/>
    </source>
</evidence>
<dbReference type="InterPro" id="IPR002347">
    <property type="entry name" value="SDR_fam"/>
</dbReference>
<dbReference type="CDD" id="cd05352">
    <property type="entry name" value="MDH-like_SDR_c"/>
    <property type="match status" value="1"/>
</dbReference>
<dbReference type="PANTHER" id="PTHR43008:SF13">
    <property type="entry name" value="L-XYLULOSE REDUCTASE-RELATED"/>
    <property type="match status" value="1"/>
</dbReference>
<reference evidence="5" key="1">
    <citation type="journal article" date="2013" name="Genome Announc.">
        <title>Genome sequence of the food spoilage yeast Zygosaccharomyces bailii CLIB 213(T).</title>
        <authorList>
            <person name="Galeote V."/>
            <person name="Bigey F."/>
            <person name="Devillers H."/>
            <person name="Neuveglise C."/>
            <person name="Dequin S."/>
        </authorList>
    </citation>
    <scope>NUCLEOTIDE SEQUENCE [LARGE SCALE GENOMIC DNA]</scope>
    <source>
        <strain evidence="5">CLIB 213 / ATCC 58445 / CBS 680 / CCRC 21525 / NBRC 1098 / NCYC 1416 / NRRL Y-2227</strain>
    </source>
</reference>
<proteinExistence type="inferred from homology"/>
<dbReference type="GO" id="GO:0044281">
    <property type="term" value="P:small molecule metabolic process"/>
    <property type="evidence" value="ECO:0007669"/>
    <property type="project" value="UniProtKB-ARBA"/>
</dbReference>
<dbReference type="PROSITE" id="PS00061">
    <property type="entry name" value="ADH_SHORT"/>
    <property type="match status" value="1"/>
</dbReference>
<dbReference type="Proteomes" id="UP000019375">
    <property type="component" value="Unassembled WGS sequence"/>
</dbReference>
<dbReference type="PRINTS" id="PR00080">
    <property type="entry name" value="SDRFAMILY"/>
</dbReference>
<dbReference type="PANTHER" id="PTHR43008">
    <property type="entry name" value="BENZIL REDUCTASE"/>
    <property type="match status" value="1"/>
</dbReference>
<dbReference type="InterPro" id="IPR036291">
    <property type="entry name" value="NAD(P)-bd_dom_sf"/>
</dbReference>
<evidence type="ECO:0000313" key="5">
    <source>
        <dbReference type="Proteomes" id="UP000019375"/>
    </source>
</evidence>
<dbReference type="OrthoDB" id="1888931at2759"/>
<keyword evidence="5" id="KW-1185">Reference proteome</keyword>
<accession>A0A8J2T3R4</accession>
<dbReference type="GO" id="GO:0005975">
    <property type="term" value="P:carbohydrate metabolic process"/>
    <property type="evidence" value="ECO:0007669"/>
    <property type="project" value="UniProtKB-ARBA"/>
</dbReference>
<evidence type="ECO:0000313" key="4">
    <source>
        <dbReference type="EMBL" id="CDF87187.1"/>
    </source>
</evidence>
<dbReference type="PRINTS" id="PR00081">
    <property type="entry name" value="GDHRDH"/>
</dbReference>
<name>A0A8J2T3R4_ZYGB2</name>
<organism evidence="4 5">
    <name type="scientific">Zygosaccharomyces bailii (strain CLIB 213 / ATCC 58445 / CBS 680 / BCRC 21525 / NBRC 1098 / NCYC 1416 / NRRL Y-2227)</name>
    <dbReference type="NCBI Taxonomy" id="1333698"/>
    <lineage>
        <taxon>Eukaryota</taxon>
        <taxon>Fungi</taxon>
        <taxon>Dikarya</taxon>
        <taxon>Ascomycota</taxon>
        <taxon>Saccharomycotina</taxon>
        <taxon>Saccharomycetes</taxon>
        <taxon>Saccharomycetales</taxon>
        <taxon>Saccharomycetaceae</taxon>
        <taxon>Zygosaccharomyces</taxon>
    </lineage>
</organism>
<dbReference type="EMBL" id="HG316454">
    <property type="protein sequence ID" value="CDF87187.1"/>
    <property type="molecule type" value="Genomic_DNA"/>
</dbReference>
<evidence type="ECO:0000256" key="2">
    <source>
        <dbReference type="ARBA" id="ARBA00022857"/>
    </source>
</evidence>
<dbReference type="Gene3D" id="3.40.50.720">
    <property type="entry name" value="NAD(P)-binding Rossmann-like Domain"/>
    <property type="match status" value="1"/>
</dbReference>
<dbReference type="SUPFAM" id="SSF51735">
    <property type="entry name" value="NAD(P)-binding Rossmann-fold domains"/>
    <property type="match status" value="1"/>
</dbReference>
<keyword evidence="2" id="KW-0521">NADP</keyword>
<keyword evidence="3" id="KW-0560">Oxidoreductase</keyword>